<organism evidence="1 2">
    <name type="scientific">Alcanivorax jadensis T9</name>
    <dbReference type="NCBI Taxonomy" id="1177181"/>
    <lineage>
        <taxon>Bacteria</taxon>
        <taxon>Pseudomonadati</taxon>
        <taxon>Pseudomonadota</taxon>
        <taxon>Gammaproteobacteria</taxon>
        <taxon>Oceanospirillales</taxon>
        <taxon>Alcanivoracaceae</taxon>
        <taxon>Alcanivorax</taxon>
    </lineage>
</organism>
<keyword evidence="2" id="KW-1185">Reference proteome</keyword>
<accession>A0ABR4WB88</accession>
<evidence type="ECO:0008006" key="3">
    <source>
        <dbReference type="Google" id="ProtNLM"/>
    </source>
</evidence>
<dbReference type="RefSeq" id="WP_035248561.1">
    <property type="nucleotide sequence ID" value="NZ_ARXU01000009.1"/>
</dbReference>
<evidence type="ECO:0000313" key="1">
    <source>
        <dbReference type="EMBL" id="KGD60572.1"/>
    </source>
</evidence>
<name>A0ABR4WB88_9GAMM</name>
<dbReference type="Proteomes" id="UP000029443">
    <property type="component" value="Unassembled WGS sequence"/>
</dbReference>
<gene>
    <name evidence="1" type="ORF">T9A_02307</name>
</gene>
<evidence type="ECO:0000313" key="2">
    <source>
        <dbReference type="Proteomes" id="UP000029443"/>
    </source>
</evidence>
<reference evidence="1 2" key="1">
    <citation type="submission" date="2012-09" db="EMBL/GenBank/DDBJ databases">
        <title>Genome Sequence of alkane-degrading Bacterium Alcanivorax jadensis T9.</title>
        <authorList>
            <person name="Lai Q."/>
            <person name="Shao Z."/>
        </authorList>
    </citation>
    <scope>NUCLEOTIDE SEQUENCE [LARGE SCALE GENOMIC DNA]</scope>
    <source>
        <strain evidence="1 2">T9</strain>
    </source>
</reference>
<comment type="caution">
    <text evidence="1">The sequence shown here is derived from an EMBL/GenBank/DDBJ whole genome shotgun (WGS) entry which is preliminary data.</text>
</comment>
<protein>
    <recommendedName>
        <fullName evidence="3">CHAD domain-containing protein</fullName>
    </recommendedName>
</protein>
<dbReference type="EMBL" id="ARXU01000009">
    <property type="protein sequence ID" value="KGD60572.1"/>
    <property type="molecule type" value="Genomic_DNA"/>
</dbReference>
<proteinExistence type="predicted"/>
<sequence>MGSQTETDRWRQQELALTAVEHRLQALGEYLAVYRASYASSGEGRHYARVRMLRKDIGRLRAWWWYLQATRRGATWLPLLHRVVGLLAVFVSPVRRGGRRRHSSGMLRHLTSHSLIERAYAALEDDLQGQLLTLRLAQYQRPTESRSREINRLQRQLEEVAGLRSSGLPEPRRLTAICHLLHRVMTVRQWLGLQLPLANLVDR</sequence>